<feature type="compositionally biased region" description="Basic and acidic residues" evidence="2">
    <location>
        <begin position="330"/>
        <end position="388"/>
    </location>
</feature>
<feature type="compositionally biased region" description="Basic residues" evidence="2">
    <location>
        <begin position="432"/>
        <end position="441"/>
    </location>
</feature>
<proteinExistence type="predicted"/>
<feature type="compositionally biased region" description="Basic and acidic residues" evidence="2">
    <location>
        <begin position="502"/>
        <end position="511"/>
    </location>
</feature>
<evidence type="ECO:0000259" key="3">
    <source>
        <dbReference type="Pfam" id="PF26118"/>
    </source>
</evidence>
<feature type="compositionally biased region" description="Basic and acidic residues" evidence="2">
    <location>
        <begin position="519"/>
        <end position="532"/>
    </location>
</feature>
<dbReference type="PANTHER" id="PTHR42081">
    <property type="entry name" value="ZINC FINGER PROTEIN DHHC DOMAIN CONTAINING PROTEIN"/>
    <property type="match status" value="1"/>
</dbReference>
<feature type="region of interest" description="Disordered" evidence="2">
    <location>
        <begin position="673"/>
        <end position="781"/>
    </location>
</feature>
<evidence type="ECO:0000256" key="1">
    <source>
        <dbReference type="SAM" id="Coils"/>
    </source>
</evidence>
<feature type="compositionally biased region" description="Low complexity" evidence="2">
    <location>
        <begin position="401"/>
        <end position="412"/>
    </location>
</feature>
<feature type="compositionally biased region" description="Basic residues" evidence="2">
    <location>
        <begin position="491"/>
        <end position="501"/>
    </location>
</feature>
<feature type="compositionally biased region" description="Basic and acidic residues" evidence="2">
    <location>
        <begin position="267"/>
        <end position="277"/>
    </location>
</feature>
<dbReference type="EMBL" id="JAVRRF010000008">
    <property type="protein sequence ID" value="KAK5062369.1"/>
    <property type="molecule type" value="Genomic_DNA"/>
</dbReference>
<feature type="region of interest" description="Disordered" evidence="2">
    <location>
        <begin position="62"/>
        <end position="608"/>
    </location>
</feature>
<feature type="compositionally biased region" description="Basic and acidic residues" evidence="2">
    <location>
        <begin position="212"/>
        <end position="223"/>
    </location>
</feature>
<evidence type="ECO:0000256" key="2">
    <source>
        <dbReference type="SAM" id="MobiDB-lite"/>
    </source>
</evidence>
<feature type="compositionally biased region" description="Basic and acidic residues" evidence="2">
    <location>
        <begin position="420"/>
        <end position="431"/>
    </location>
</feature>
<organism evidence="4 5">
    <name type="scientific">Exophiala sideris</name>
    <dbReference type="NCBI Taxonomy" id="1016849"/>
    <lineage>
        <taxon>Eukaryota</taxon>
        <taxon>Fungi</taxon>
        <taxon>Dikarya</taxon>
        <taxon>Ascomycota</taxon>
        <taxon>Pezizomycotina</taxon>
        <taxon>Eurotiomycetes</taxon>
        <taxon>Chaetothyriomycetidae</taxon>
        <taxon>Chaetothyriales</taxon>
        <taxon>Herpotrichiellaceae</taxon>
        <taxon>Exophiala</taxon>
    </lineage>
</organism>
<keyword evidence="1" id="KW-0175">Coiled coil</keyword>
<dbReference type="InterPro" id="IPR058348">
    <property type="entry name" value="DUF8035"/>
</dbReference>
<feature type="compositionally biased region" description="Basic residues" evidence="2">
    <location>
        <begin position="278"/>
        <end position="289"/>
    </location>
</feature>
<feature type="compositionally biased region" description="Basic and acidic residues" evidence="2">
    <location>
        <begin position="155"/>
        <end position="173"/>
    </location>
</feature>
<feature type="domain" description="DUF8035" evidence="3">
    <location>
        <begin position="609"/>
        <end position="662"/>
    </location>
</feature>
<feature type="region of interest" description="Disordered" evidence="2">
    <location>
        <begin position="1"/>
        <end position="23"/>
    </location>
</feature>
<evidence type="ECO:0000313" key="4">
    <source>
        <dbReference type="EMBL" id="KAK5062369.1"/>
    </source>
</evidence>
<accession>A0ABR0JEK9</accession>
<feature type="compositionally biased region" description="Basic and acidic residues" evidence="2">
    <location>
        <begin position="562"/>
        <end position="571"/>
    </location>
</feature>
<gene>
    <name evidence="4" type="ORF">LTR69_004727</name>
</gene>
<feature type="compositionally biased region" description="Basic and acidic residues" evidence="2">
    <location>
        <begin position="290"/>
        <end position="307"/>
    </location>
</feature>
<feature type="compositionally biased region" description="Basic and acidic residues" evidence="2">
    <location>
        <begin position="452"/>
        <end position="461"/>
    </location>
</feature>
<sequence length="781" mass="89522">MTENRYRPSSPRRYGDPRASTGNVYASSFNTGFGAQPRTVVDPYPSARPASVYATGAARKTFLDDAHPSGGPVMRTEYTVRPRGNSSISSESRRPISAYVARPASPPRVRPVISTSSRDDGPRSAVLPPPREDRYLMPAASQGRHHHRHSSATRADQERLSYPRVDRQPEYHRRGGYNAHPYAARDVPLQDDGFSYTTPKEQFLQESSRLPPRRESFGRRERPVSIVGAPEYRQSVRRDLGPPPASSRVLDRIDRTDSVRHSGTRINDVDDRGDGIPRRRGSHRAPVVHHYRDDGYTSARDDRESRVPPRSRHDRIDDDDDRAERHKRRPREDRDREVPSEPPRDLDRRERDRDRDRDRERDRERPREHDKSGRAADDRRPQRSRESSPEQSGLRKHLSTAAAVAAGAGVVGLASKKARSPHDGSDSDDRKERKHRKSRRHRADDETSPDALADRVERDLKVSNGDRVLHERRREDVKVEESTDDREERHERRKHRHHRQKDRSERDHDSDTTENSAEIEARQRAAARDAAGREPQYPQEQRMTSPGEDEDDRPRRVQLVEPVDKKEDLKPKGILKPPRAMPFPEDPHPEREGVAPLKDATKEGIPPNARWTKISRALVNPEALEKLHERFEERDDYVIVLRVITREEITKLAEKTKEIREARERQWQAELEERRQRRKEKGGHRETTDDDYSSDEDRTPLAIEPNQPAHGLQGDPRAYLAQQQQMRNEQPVPVPVPVSGQPGYYPAQQAAPMPPPPPPQGMPVPDIRVDPTAGGNYATNV</sequence>
<protein>
    <recommendedName>
        <fullName evidence="3">DUF8035 domain-containing protein</fullName>
    </recommendedName>
</protein>
<reference evidence="4 5" key="1">
    <citation type="submission" date="2023-08" db="EMBL/GenBank/DDBJ databases">
        <title>Black Yeasts Isolated from many extreme environments.</title>
        <authorList>
            <person name="Coleine C."/>
            <person name="Stajich J.E."/>
            <person name="Selbmann L."/>
        </authorList>
    </citation>
    <scope>NUCLEOTIDE SEQUENCE [LARGE SCALE GENOMIC DNA]</scope>
    <source>
        <strain evidence="4 5">CCFEE 6328</strain>
    </source>
</reference>
<comment type="caution">
    <text evidence="4">The sequence shown here is derived from an EMBL/GenBank/DDBJ whole genome shotgun (WGS) entry which is preliminary data.</text>
</comment>
<name>A0ABR0JEK9_9EURO</name>
<feature type="compositionally biased region" description="Pro residues" evidence="2">
    <location>
        <begin position="752"/>
        <end position="762"/>
    </location>
</feature>
<feature type="compositionally biased region" description="Basic and acidic residues" evidence="2">
    <location>
        <begin position="467"/>
        <end position="490"/>
    </location>
</feature>
<dbReference type="PANTHER" id="PTHR42081:SF1">
    <property type="entry name" value="ZINC FINGER PROTEIN DHHC DOMAIN CONTAINING PROTEIN"/>
    <property type="match status" value="1"/>
</dbReference>
<feature type="compositionally biased region" description="Low complexity" evidence="2">
    <location>
        <begin position="737"/>
        <end position="751"/>
    </location>
</feature>
<feature type="compositionally biased region" description="Basic and acidic residues" evidence="2">
    <location>
        <begin position="249"/>
        <end position="260"/>
    </location>
</feature>
<dbReference type="Proteomes" id="UP001345691">
    <property type="component" value="Unassembled WGS sequence"/>
</dbReference>
<evidence type="ECO:0000313" key="5">
    <source>
        <dbReference type="Proteomes" id="UP001345691"/>
    </source>
</evidence>
<feature type="compositionally biased region" description="Low complexity" evidence="2">
    <location>
        <begin position="81"/>
        <end position="103"/>
    </location>
</feature>
<feature type="compositionally biased region" description="Polar residues" evidence="2">
    <location>
        <begin position="195"/>
        <end position="208"/>
    </location>
</feature>
<dbReference type="Pfam" id="PF26118">
    <property type="entry name" value="DUF8035"/>
    <property type="match status" value="1"/>
</dbReference>
<feature type="coiled-coil region" evidence="1">
    <location>
        <begin position="645"/>
        <end position="672"/>
    </location>
</feature>
<keyword evidence="5" id="KW-1185">Reference proteome</keyword>